<sequence>MECLIYEVRAISCSLFVLHIWGHSKNQIRTSIPSMTALSTTTTTNGGGQHMQQDKKVAVLQLGSVEDVRCSGGGNGQLVIG</sequence>
<dbReference type="AlphaFoldDB" id="A0A915DHS1"/>
<name>A0A915DHS1_9BILA</name>
<dbReference type="WBParaSite" id="jg19591">
    <property type="protein sequence ID" value="jg19591"/>
    <property type="gene ID" value="jg19591"/>
</dbReference>
<evidence type="ECO:0000313" key="2">
    <source>
        <dbReference type="WBParaSite" id="jg19591"/>
    </source>
</evidence>
<protein>
    <submittedName>
        <fullName evidence="2">Uncharacterized protein</fullName>
    </submittedName>
</protein>
<dbReference type="Proteomes" id="UP000887574">
    <property type="component" value="Unplaced"/>
</dbReference>
<evidence type="ECO:0000313" key="1">
    <source>
        <dbReference type="Proteomes" id="UP000887574"/>
    </source>
</evidence>
<organism evidence="1 2">
    <name type="scientific">Ditylenchus dipsaci</name>
    <dbReference type="NCBI Taxonomy" id="166011"/>
    <lineage>
        <taxon>Eukaryota</taxon>
        <taxon>Metazoa</taxon>
        <taxon>Ecdysozoa</taxon>
        <taxon>Nematoda</taxon>
        <taxon>Chromadorea</taxon>
        <taxon>Rhabditida</taxon>
        <taxon>Tylenchina</taxon>
        <taxon>Tylenchomorpha</taxon>
        <taxon>Sphaerularioidea</taxon>
        <taxon>Anguinidae</taxon>
        <taxon>Anguininae</taxon>
        <taxon>Ditylenchus</taxon>
    </lineage>
</organism>
<proteinExistence type="predicted"/>
<reference evidence="2" key="1">
    <citation type="submission" date="2022-11" db="UniProtKB">
        <authorList>
            <consortium name="WormBaseParasite"/>
        </authorList>
    </citation>
    <scope>IDENTIFICATION</scope>
</reference>
<accession>A0A915DHS1</accession>
<keyword evidence="1" id="KW-1185">Reference proteome</keyword>